<dbReference type="eggNOG" id="COG3935">
    <property type="taxonomic scope" value="Bacteria"/>
</dbReference>
<dbReference type="STRING" id="411468.CLOSCI_00311"/>
<dbReference type="EMBL" id="CP036170">
    <property type="protein sequence ID" value="QBF72978.1"/>
    <property type="molecule type" value="Genomic_DNA"/>
</dbReference>
<gene>
    <name evidence="2" type="ORF">HDCHBGLK_00324</name>
</gene>
<dbReference type="Proteomes" id="UP000289664">
    <property type="component" value="Chromosome"/>
</dbReference>
<dbReference type="eggNOG" id="COG1846">
    <property type="taxonomic scope" value="Bacteria"/>
</dbReference>
<feature type="compositionally biased region" description="Basic and acidic residues" evidence="1">
    <location>
        <begin position="263"/>
        <end position="277"/>
    </location>
</feature>
<dbReference type="InterPro" id="IPR011741">
    <property type="entry name" value="Phg_2220_C"/>
</dbReference>
<evidence type="ECO:0000313" key="2">
    <source>
        <dbReference type="EMBL" id="QBF72978.1"/>
    </source>
</evidence>
<protein>
    <submittedName>
        <fullName evidence="2">Uncharacterized protein</fullName>
    </submittedName>
</protein>
<feature type="compositionally biased region" description="Basic and acidic residues" evidence="1">
    <location>
        <begin position="115"/>
        <end position="145"/>
    </location>
</feature>
<dbReference type="AlphaFoldDB" id="B0NA44"/>
<reference evidence="2 3" key="1">
    <citation type="journal article" date="2019" name="Appl. Environ. Microbiol.">
        <title>Clostridium scindens ATCC 35704: integration of nutritional requirements, the complete genome sequence, and global transcriptional responses to bile acids.</title>
        <authorList>
            <person name="Devendran S."/>
            <person name="Shrestha R."/>
            <person name="Alves J.M.P."/>
            <person name="Wolf P.G."/>
            <person name="Ly L."/>
            <person name="Hernandez A.G."/>
            <person name="Mendez-Garcia C."/>
            <person name="Inboden A."/>
            <person name="Wiley J."/>
            <person name="Paul O."/>
            <person name="Allen A."/>
            <person name="Springer E."/>
            <person name="Wright C.L."/>
            <person name="Fields C.J."/>
            <person name="Daniel S.L."/>
            <person name="Ridlon J.M."/>
        </authorList>
    </citation>
    <scope>NUCLEOTIDE SEQUENCE [LARGE SCALE GENOMIC DNA]</scope>
    <source>
        <strain evidence="2 3">ATCC 35704</strain>
    </source>
</reference>
<feature type="region of interest" description="Disordered" evidence="1">
    <location>
        <begin position="245"/>
        <end position="277"/>
    </location>
</feature>
<feature type="compositionally biased region" description="Polar residues" evidence="1">
    <location>
        <begin position="246"/>
        <end position="261"/>
    </location>
</feature>
<name>B0NA44_CLOS5</name>
<evidence type="ECO:0000256" key="1">
    <source>
        <dbReference type="SAM" id="MobiDB-lite"/>
    </source>
</evidence>
<keyword evidence="3" id="KW-1185">Reference proteome</keyword>
<accession>B0NA44</accession>
<feature type="region of interest" description="Disordered" evidence="1">
    <location>
        <begin position="110"/>
        <end position="161"/>
    </location>
</feature>
<dbReference type="OrthoDB" id="9788567at2"/>
<dbReference type="NCBIfam" id="TIGR02220">
    <property type="entry name" value="phg_TIGR02220"/>
    <property type="match status" value="1"/>
</dbReference>
<dbReference type="Pfam" id="PF09524">
    <property type="entry name" value="Phg_2220_C"/>
    <property type="match status" value="1"/>
</dbReference>
<organism evidence="2 3">
    <name type="scientific">Clostridium scindens (strain ATCC 35704 / DSM 5676 / VPI 13733 / 19)</name>
    <dbReference type="NCBI Taxonomy" id="411468"/>
    <lineage>
        <taxon>Bacteria</taxon>
        <taxon>Bacillati</taxon>
        <taxon>Bacillota</taxon>
        <taxon>Clostridia</taxon>
        <taxon>Lachnospirales</taxon>
        <taxon>Lachnospiraceae</taxon>
    </lineage>
</organism>
<dbReference type="HOGENOM" id="CLU_087918_0_0_9"/>
<sequence length="277" mass="32161">MSMDGWIKVHRSILDNPIWIERPFSKGQAWIDIILLANHKGKDVLVGNRMQHISRGSFLTSELKLMDRWGWSKKKVRGFLELLVSVNMIEKIGNRQGTVINVVNYGKYQDLGTENEPKGDHEGTERRPRRVHNQERKNDKNDKNSIDNMPSGTSAERNPEYPYKEIVDYLNQKAGTSYRSTSKDTRKHIQARVNDGYTIEDFKAVIDKKVQEWGAEPKPGEKDMRPYIRPSTLFGTKFENYLQAPSAKQTRRANNGFNNFQGRDYKDMSDLERKLIQ</sequence>
<dbReference type="KEGG" id="csci:HDCHBGLK_00324"/>
<proteinExistence type="predicted"/>
<evidence type="ECO:0000313" key="3">
    <source>
        <dbReference type="Proteomes" id="UP000289664"/>
    </source>
</evidence>